<keyword evidence="1" id="KW-0175">Coiled coil</keyword>
<organism evidence="2 3">
    <name type="scientific">Ceratina calcarata</name>
    <dbReference type="NCBI Taxonomy" id="156304"/>
    <lineage>
        <taxon>Eukaryota</taxon>
        <taxon>Metazoa</taxon>
        <taxon>Ecdysozoa</taxon>
        <taxon>Arthropoda</taxon>
        <taxon>Hexapoda</taxon>
        <taxon>Insecta</taxon>
        <taxon>Pterygota</taxon>
        <taxon>Neoptera</taxon>
        <taxon>Endopterygota</taxon>
        <taxon>Hymenoptera</taxon>
        <taxon>Apocrita</taxon>
        <taxon>Aculeata</taxon>
        <taxon>Apoidea</taxon>
        <taxon>Anthophila</taxon>
        <taxon>Apidae</taxon>
        <taxon>Ceratina</taxon>
        <taxon>Zadontomerus</taxon>
    </lineage>
</organism>
<dbReference type="RefSeq" id="XP_017889440.1">
    <property type="nucleotide sequence ID" value="XM_018033951.2"/>
</dbReference>
<dbReference type="KEGG" id="ccal:108630596"/>
<protein>
    <submittedName>
        <fullName evidence="3">Uncharacterized protein LOC108630596</fullName>
    </submittedName>
</protein>
<dbReference type="Proteomes" id="UP000694925">
    <property type="component" value="Unplaced"/>
</dbReference>
<proteinExistence type="predicted"/>
<feature type="coiled-coil region" evidence="1">
    <location>
        <begin position="48"/>
        <end position="82"/>
    </location>
</feature>
<dbReference type="SUPFAM" id="SSF64602">
    <property type="entry name" value="F1 ATPase inhibitor, IF1, C-terminal domain"/>
    <property type="match status" value="1"/>
</dbReference>
<evidence type="ECO:0000313" key="2">
    <source>
        <dbReference type="Proteomes" id="UP000694925"/>
    </source>
</evidence>
<dbReference type="GeneID" id="108630596"/>
<dbReference type="AlphaFoldDB" id="A0AAJ7JCD7"/>
<gene>
    <name evidence="3" type="primary">LOC108630596</name>
</gene>
<evidence type="ECO:0000256" key="1">
    <source>
        <dbReference type="SAM" id="Coils"/>
    </source>
</evidence>
<accession>A0AAJ7JCD7</accession>
<name>A0AAJ7JCD7_9HYME</name>
<keyword evidence="2" id="KW-1185">Reference proteome</keyword>
<reference evidence="3" key="1">
    <citation type="submission" date="2025-08" db="UniProtKB">
        <authorList>
            <consortium name="RefSeq"/>
        </authorList>
    </citation>
    <scope>IDENTIFICATION</scope>
    <source>
        <tissue evidence="3">Whole body</tissue>
    </source>
</reference>
<evidence type="ECO:0000313" key="3">
    <source>
        <dbReference type="RefSeq" id="XP_017889440.1"/>
    </source>
</evidence>
<dbReference type="Gene3D" id="1.20.5.500">
    <property type="entry name" value="Single helix bin"/>
    <property type="match status" value="1"/>
</dbReference>
<sequence length="103" mass="12215">MFRYILRGLACESSSSKYFKRRSSDSSKNQTPSDDIAFESEFYYKQDKALLEMLKQKMQEEVKCMQDEVTTMRNKIEEYNRTINDNLRFLKGLDKDLSASDKK</sequence>